<dbReference type="EMBL" id="DYUC01000089">
    <property type="protein sequence ID" value="HJG87145.1"/>
    <property type="molecule type" value="Genomic_DNA"/>
</dbReference>
<sequence length="129" mass="14355">MKQASLERLARRLAAVLVLLGIAALILYVCYMDANAGKITFDAVVKEDTLLLGESGQDYVYILVEDGEEQRINISQDTRITDEDGQALNLTEGVELKAGQPIRVRAQSLMIYEPVYTYVNCFKIVILSP</sequence>
<accession>A0A921MN50</accession>
<keyword evidence="1" id="KW-0812">Transmembrane</keyword>
<evidence type="ECO:0000256" key="1">
    <source>
        <dbReference type="SAM" id="Phobius"/>
    </source>
</evidence>
<protein>
    <submittedName>
        <fullName evidence="2">Uncharacterized protein</fullName>
    </submittedName>
</protein>
<organism evidence="2 3">
    <name type="scientific">Pseudoflavonifractor capillosus</name>
    <dbReference type="NCBI Taxonomy" id="106588"/>
    <lineage>
        <taxon>Bacteria</taxon>
        <taxon>Bacillati</taxon>
        <taxon>Bacillota</taxon>
        <taxon>Clostridia</taxon>
        <taxon>Eubacteriales</taxon>
        <taxon>Oscillospiraceae</taxon>
        <taxon>Pseudoflavonifractor</taxon>
    </lineage>
</organism>
<dbReference type="Proteomes" id="UP000760668">
    <property type="component" value="Unassembled WGS sequence"/>
</dbReference>
<feature type="transmembrane region" description="Helical" evidence="1">
    <location>
        <begin position="12"/>
        <end position="29"/>
    </location>
</feature>
<reference evidence="2" key="1">
    <citation type="journal article" date="2021" name="PeerJ">
        <title>Extensive microbial diversity within the chicken gut microbiome revealed by metagenomics and culture.</title>
        <authorList>
            <person name="Gilroy R."/>
            <person name="Ravi A."/>
            <person name="Getino M."/>
            <person name="Pursley I."/>
            <person name="Horton D.L."/>
            <person name="Alikhan N.F."/>
            <person name="Baker D."/>
            <person name="Gharbi K."/>
            <person name="Hall N."/>
            <person name="Watson M."/>
            <person name="Adriaenssens E.M."/>
            <person name="Foster-Nyarko E."/>
            <person name="Jarju S."/>
            <person name="Secka A."/>
            <person name="Antonio M."/>
            <person name="Oren A."/>
            <person name="Chaudhuri R.R."/>
            <person name="La Ragione R."/>
            <person name="Hildebrand F."/>
            <person name="Pallen M.J."/>
        </authorList>
    </citation>
    <scope>NUCLEOTIDE SEQUENCE</scope>
    <source>
        <strain evidence="2">CHK179-5677</strain>
    </source>
</reference>
<comment type="caution">
    <text evidence="2">The sequence shown here is derived from an EMBL/GenBank/DDBJ whole genome shotgun (WGS) entry which is preliminary data.</text>
</comment>
<dbReference type="RefSeq" id="WP_295368868.1">
    <property type="nucleotide sequence ID" value="NZ_DYUC01000089.1"/>
</dbReference>
<keyword evidence="1" id="KW-1133">Transmembrane helix</keyword>
<keyword evidence="1" id="KW-0472">Membrane</keyword>
<name>A0A921MN50_9FIRM</name>
<evidence type="ECO:0000313" key="2">
    <source>
        <dbReference type="EMBL" id="HJG87145.1"/>
    </source>
</evidence>
<proteinExistence type="predicted"/>
<evidence type="ECO:0000313" key="3">
    <source>
        <dbReference type="Proteomes" id="UP000760668"/>
    </source>
</evidence>
<reference evidence="2" key="2">
    <citation type="submission" date="2021-09" db="EMBL/GenBank/DDBJ databases">
        <authorList>
            <person name="Gilroy R."/>
        </authorList>
    </citation>
    <scope>NUCLEOTIDE SEQUENCE</scope>
    <source>
        <strain evidence="2">CHK179-5677</strain>
    </source>
</reference>
<dbReference type="AlphaFoldDB" id="A0A921MN50"/>
<gene>
    <name evidence="2" type="ORF">K8V01_09010</name>
</gene>